<feature type="transmembrane region" description="Helical" evidence="9">
    <location>
        <begin position="553"/>
        <end position="574"/>
    </location>
</feature>
<feature type="transmembrane region" description="Helical" evidence="9">
    <location>
        <begin position="586"/>
        <end position="612"/>
    </location>
</feature>
<feature type="transmembrane region" description="Helical" evidence="9">
    <location>
        <begin position="618"/>
        <end position="641"/>
    </location>
</feature>
<geneLocation type="plasmid" evidence="11 12">
    <name>unnamed5</name>
</geneLocation>
<dbReference type="CDD" id="cd14014">
    <property type="entry name" value="STKc_PknB_like"/>
    <property type="match status" value="1"/>
</dbReference>
<keyword evidence="9" id="KW-1133">Transmembrane helix</keyword>
<dbReference type="PROSITE" id="PS00107">
    <property type="entry name" value="PROTEIN_KINASE_ATP"/>
    <property type="match status" value="1"/>
</dbReference>
<sequence length="666" mass="68010">METDIDRVAAALPAYEVGGELGHGGWGVVLAGQHRALGRPVAIKQLPPAFATDPAIRRRFTAEGRLLASLDHPHVVPVYDFVEHDGLCLLVMELLPGGTVWNRFTRTGFNAHAAVAVALACAAGLTAAHNRSILHRDIKPENLLFAASGAIKVTDFGIAKVIGGNETLATKAGDVLGTPSYIAPEQARGGELTPATDVYALATMLYELLAGELPFPAADDAMALLFMHAFDDPTPLQETAPAVPDSIADVVMRGLATDPTLRYPSAEAFGIALACASTGRWGPGWLTTEGIPVMGADTIVSATGLGPPHTPTMTDGDEHPPLPLTRPHAAPRRPVPGSPGTESHRADPAATTDPTATADPTAPTASPDVTAPGSRATEPPPTVRPSITVHARGARLADVSGADLVNVRTVVKLPSPRIPLLIAAALAVITVLVALLGLGSPPIDVPPIGAVTVAGADPAGGAPVPLDLTAPIPVTVAGAGLADAATLALDVLDIPVKNTDAAPLINQGGAAAATLPPLGGQYFVAGTLTGTLTLLQAGQVLETWTFPVRTTQLATTTAAAVGLAALALFAVAYLESFLRSLRRGRGRITGIIGATVTAGVLGAVIVGALWILTARPPTTTTVVVCAAVAAGAGAAAAIGAARIGRRRRYRRTHRNTRSAGTTTDQR</sequence>
<organism evidence="11 12">
    <name type="scientific">Rhodococcus pseudokoreensis</name>
    <dbReference type="NCBI Taxonomy" id="2811421"/>
    <lineage>
        <taxon>Bacteria</taxon>
        <taxon>Bacillati</taxon>
        <taxon>Actinomycetota</taxon>
        <taxon>Actinomycetes</taxon>
        <taxon>Mycobacteriales</taxon>
        <taxon>Nocardiaceae</taxon>
        <taxon>Rhodococcus</taxon>
    </lineage>
</organism>
<evidence type="ECO:0000256" key="9">
    <source>
        <dbReference type="SAM" id="Phobius"/>
    </source>
</evidence>
<dbReference type="Proteomes" id="UP000662986">
    <property type="component" value="Plasmid unnamed5"/>
</dbReference>
<keyword evidence="5 11" id="KW-0418">Kinase</keyword>
<feature type="region of interest" description="Disordered" evidence="8">
    <location>
        <begin position="299"/>
        <end position="387"/>
    </location>
</feature>
<dbReference type="PANTHER" id="PTHR43289">
    <property type="entry name" value="MITOGEN-ACTIVATED PROTEIN KINASE KINASE KINASE 20-RELATED"/>
    <property type="match status" value="1"/>
</dbReference>
<keyword evidence="11" id="KW-0614">Plasmid</keyword>
<dbReference type="EMBL" id="CP070614">
    <property type="protein sequence ID" value="QSE87356.1"/>
    <property type="molecule type" value="Genomic_DNA"/>
</dbReference>
<dbReference type="EC" id="2.7.11.1" evidence="1"/>
<keyword evidence="2" id="KW-0723">Serine/threonine-protein kinase</keyword>
<dbReference type="PROSITE" id="PS50011">
    <property type="entry name" value="PROTEIN_KINASE_DOM"/>
    <property type="match status" value="1"/>
</dbReference>
<gene>
    <name evidence="11" type="ORF">JWS13_01485</name>
</gene>
<evidence type="ECO:0000256" key="1">
    <source>
        <dbReference type="ARBA" id="ARBA00012513"/>
    </source>
</evidence>
<evidence type="ECO:0000256" key="8">
    <source>
        <dbReference type="SAM" id="MobiDB-lite"/>
    </source>
</evidence>
<keyword evidence="12" id="KW-1185">Reference proteome</keyword>
<dbReference type="SUPFAM" id="SSF56112">
    <property type="entry name" value="Protein kinase-like (PK-like)"/>
    <property type="match status" value="1"/>
</dbReference>
<dbReference type="Gene3D" id="1.10.510.10">
    <property type="entry name" value="Transferase(Phosphotransferase) domain 1"/>
    <property type="match status" value="1"/>
</dbReference>
<evidence type="ECO:0000259" key="10">
    <source>
        <dbReference type="PROSITE" id="PS50011"/>
    </source>
</evidence>
<dbReference type="RefSeq" id="WP_206004051.1">
    <property type="nucleotide sequence ID" value="NZ_CP070614.1"/>
</dbReference>
<reference evidence="11 12" key="2">
    <citation type="journal article" date="2022" name="Arch. Microbiol.">
        <title>Rhodococcus pseudokoreensis sp. nov. isolated from the rhizosphere of young M26 apple rootstocks.</title>
        <authorList>
            <person name="Kampfer P."/>
            <person name="Glaeser S.P."/>
            <person name="Blom J."/>
            <person name="Wolf J."/>
            <person name="Benning S."/>
            <person name="Schloter M."/>
            <person name="Neumann-Schaal M."/>
        </authorList>
    </citation>
    <scope>NUCLEOTIDE SEQUENCE [LARGE SCALE GENOMIC DNA]</scope>
    <source>
        <strain evidence="11 12">R79</strain>
    </source>
</reference>
<keyword evidence="3" id="KW-0808">Transferase</keyword>
<keyword evidence="6 7" id="KW-0067">ATP-binding</keyword>
<accession>A0A974ZR56</accession>
<proteinExistence type="predicted"/>
<dbReference type="InterPro" id="IPR011009">
    <property type="entry name" value="Kinase-like_dom_sf"/>
</dbReference>
<dbReference type="GO" id="GO:0016301">
    <property type="term" value="F:kinase activity"/>
    <property type="evidence" value="ECO:0007669"/>
    <property type="project" value="UniProtKB-KW"/>
</dbReference>
<dbReference type="InterPro" id="IPR017441">
    <property type="entry name" value="Protein_kinase_ATP_BS"/>
</dbReference>
<dbReference type="Gene3D" id="3.30.200.20">
    <property type="entry name" value="Phosphorylase Kinase, domain 1"/>
    <property type="match status" value="1"/>
</dbReference>
<feature type="transmembrane region" description="Helical" evidence="9">
    <location>
        <begin position="418"/>
        <end position="438"/>
    </location>
</feature>
<dbReference type="Pfam" id="PF00069">
    <property type="entry name" value="Pkinase"/>
    <property type="match status" value="1"/>
</dbReference>
<evidence type="ECO:0000313" key="12">
    <source>
        <dbReference type="Proteomes" id="UP000662986"/>
    </source>
</evidence>
<evidence type="ECO:0000256" key="7">
    <source>
        <dbReference type="PROSITE-ProRule" id="PRU10141"/>
    </source>
</evidence>
<feature type="domain" description="Protein kinase" evidence="10">
    <location>
        <begin position="15"/>
        <end position="286"/>
    </location>
</feature>
<evidence type="ECO:0000256" key="3">
    <source>
        <dbReference type="ARBA" id="ARBA00022679"/>
    </source>
</evidence>
<evidence type="ECO:0000256" key="5">
    <source>
        <dbReference type="ARBA" id="ARBA00022777"/>
    </source>
</evidence>
<feature type="binding site" evidence="7">
    <location>
        <position position="44"/>
    </location>
    <ligand>
        <name>ATP</name>
        <dbReference type="ChEBI" id="CHEBI:30616"/>
    </ligand>
</feature>
<dbReference type="PANTHER" id="PTHR43289:SF6">
    <property type="entry name" value="SERINE_THREONINE-PROTEIN KINASE NEKL-3"/>
    <property type="match status" value="1"/>
</dbReference>
<evidence type="ECO:0000256" key="2">
    <source>
        <dbReference type="ARBA" id="ARBA00022527"/>
    </source>
</evidence>
<dbReference type="InterPro" id="IPR008271">
    <property type="entry name" value="Ser/Thr_kinase_AS"/>
</dbReference>
<reference evidence="11 12" key="1">
    <citation type="journal article" date="2021" name="Microbiol. Resour. Announc.">
        <title>Complete Genome Sequences of Two Rhodococcus sp. Strains with Large and Linear Chromosomes, Isolated from Apple Rhizosphere.</title>
        <authorList>
            <person name="Benning S."/>
            <person name="Brugnone N."/>
            <person name="Siani R."/>
            <person name="Kublik S."/>
            <person name="Schloter M."/>
            <person name="Rad V."/>
        </authorList>
    </citation>
    <scope>NUCLEOTIDE SEQUENCE [LARGE SCALE GENOMIC DNA]</scope>
    <source>
        <strain evidence="11 12">R79</strain>
    </source>
</reference>
<protein>
    <recommendedName>
        <fullName evidence="1">non-specific serine/threonine protein kinase</fullName>
        <ecNumber evidence="1">2.7.11.1</ecNumber>
    </recommendedName>
</protein>
<dbReference type="PROSITE" id="PS00108">
    <property type="entry name" value="PROTEIN_KINASE_ST"/>
    <property type="match status" value="1"/>
</dbReference>
<dbReference type="InterPro" id="IPR000719">
    <property type="entry name" value="Prot_kinase_dom"/>
</dbReference>
<evidence type="ECO:0000256" key="6">
    <source>
        <dbReference type="ARBA" id="ARBA00022840"/>
    </source>
</evidence>
<evidence type="ECO:0000256" key="4">
    <source>
        <dbReference type="ARBA" id="ARBA00022741"/>
    </source>
</evidence>
<keyword evidence="4 7" id="KW-0547">Nucleotide-binding</keyword>
<feature type="compositionally biased region" description="Low complexity" evidence="8">
    <location>
        <begin position="348"/>
        <end position="372"/>
    </location>
</feature>
<keyword evidence="9" id="KW-0812">Transmembrane</keyword>
<keyword evidence="9" id="KW-0472">Membrane</keyword>
<evidence type="ECO:0000313" key="11">
    <source>
        <dbReference type="EMBL" id="QSE87356.1"/>
    </source>
</evidence>
<dbReference type="SMART" id="SM00220">
    <property type="entry name" value="S_TKc"/>
    <property type="match status" value="1"/>
</dbReference>
<name>A0A974ZR56_9NOCA</name>